<evidence type="ECO:0000256" key="1">
    <source>
        <dbReference type="ARBA" id="ARBA00022679"/>
    </source>
</evidence>
<dbReference type="AlphaFoldDB" id="A0A316EHS7"/>
<evidence type="ECO:0000259" key="4">
    <source>
        <dbReference type="Pfam" id="PF20866"/>
    </source>
</evidence>
<dbReference type="NCBIfam" id="TIGR03135">
    <property type="entry name" value="malonate_mdcG"/>
    <property type="match status" value="1"/>
</dbReference>
<dbReference type="RefSeq" id="WP_109585410.1">
    <property type="nucleotide sequence ID" value="NZ_QGGT01000009.1"/>
</dbReference>
<evidence type="ECO:0000259" key="3">
    <source>
        <dbReference type="Pfam" id="PF10620"/>
    </source>
</evidence>
<dbReference type="GO" id="GO:0016779">
    <property type="term" value="F:nucleotidyltransferase activity"/>
    <property type="evidence" value="ECO:0007669"/>
    <property type="project" value="UniProtKB-KW"/>
</dbReference>
<dbReference type="Pfam" id="PF10620">
    <property type="entry name" value="MdcG"/>
    <property type="match status" value="1"/>
</dbReference>
<comment type="caution">
    <text evidence="5">The sequence shown here is derived from an EMBL/GenBank/DDBJ whole genome shotgun (WGS) entry which is preliminary data.</text>
</comment>
<protein>
    <submittedName>
        <fullName evidence="5">Phosphoribosyl-dephospho-CoA transferase</fullName>
    </submittedName>
</protein>
<name>A0A316EHS7_9BURK</name>
<dbReference type="InterPro" id="IPR017557">
    <property type="entry name" value="Holo-ACP_synthase"/>
</dbReference>
<feature type="domain" description="Phosphoribosyl-dephospho-CoA transferase MdcG C-terminal" evidence="3">
    <location>
        <begin position="135"/>
        <end position="238"/>
    </location>
</feature>
<organism evidence="5 6">
    <name type="scientific">Cupriavidus plantarum</name>
    <dbReference type="NCBI Taxonomy" id="942865"/>
    <lineage>
        <taxon>Bacteria</taxon>
        <taxon>Pseudomonadati</taxon>
        <taxon>Pseudomonadota</taxon>
        <taxon>Betaproteobacteria</taxon>
        <taxon>Burkholderiales</taxon>
        <taxon>Burkholderiaceae</taxon>
        <taxon>Cupriavidus</taxon>
    </lineage>
</organism>
<dbReference type="Pfam" id="PF20866">
    <property type="entry name" value="MdcG_N"/>
    <property type="match status" value="1"/>
</dbReference>
<keyword evidence="6" id="KW-1185">Reference proteome</keyword>
<feature type="domain" description="Phosphoribosyl-dephospho-CoA transferase MdcG N-terminal" evidence="4">
    <location>
        <begin position="5"/>
        <end position="106"/>
    </location>
</feature>
<dbReference type="InterPro" id="IPR049180">
    <property type="entry name" value="MdcG_C"/>
</dbReference>
<proteinExistence type="predicted"/>
<keyword evidence="2" id="KW-0548">Nucleotidyltransferase</keyword>
<dbReference type="InterPro" id="IPR048903">
    <property type="entry name" value="MdcG_N"/>
</dbReference>
<evidence type="ECO:0000313" key="6">
    <source>
        <dbReference type="Proteomes" id="UP000245754"/>
    </source>
</evidence>
<sequence length="264" mass="28687">MDAPRPHDLIWLRDPHAFVAERGLARIDGAGVSAARDRRDHRCDERRHEGPLPAWANAAWLARAPVVVRRDRDDAGRIPVGLRGLTRAARHGAWLRPDECARVVTPGEVARLARWRAHPGRDAIPALAALVDLSRRLEAGAAKGGWHWGLTGAVGFSLASGIDVLHAASDIDLLIDCPVPLTADDMQWFAELALSAGGVRLDIQVDTPYGGFALAERLRTGGRVLLKTDRGPVLCEDPWHAPQDHDQDQVYRQSQAGPLGAGHP</sequence>
<dbReference type="NCBIfam" id="NF002332">
    <property type="entry name" value="PRK01293.1"/>
    <property type="match status" value="1"/>
</dbReference>
<dbReference type="Proteomes" id="UP000245754">
    <property type="component" value="Unassembled WGS sequence"/>
</dbReference>
<evidence type="ECO:0000256" key="2">
    <source>
        <dbReference type="ARBA" id="ARBA00022695"/>
    </source>
</evidence>
<keyword evidence="1 5" id="KW-0808">Transferase</keyword>
<evidence type="ECO:0000313" key="5">
    <source>
        <dbReference type="EMBL" id="PWK31591.1"/>
    </source>
</evidence>
<dbReference type="EMBL" id="QGGT01000009">
    <property type="protein sequence ID" value="PWK31591.1"/>
    <property type="molecule type" value="Genomic_DNA"/>
</dbReference>
<accession>A0A316EHS7</accession>
<reference evidence="5 6" key="1">
    <citation type="submission" date="2018-05" db="EMBL/GenBank/DDBJ databases">
        <title>Genomic Encyclopedia of Type Strains, Phase IV (KMG-V): Genome sequencing to study the core and pangenomes of soil and plant-associated prokaryotes.</title>
        <authorList>
            <person name="Whitman W."/>
        </authorList>
    </citation>
    <scope>NUCLEOTIDE SEQUENCE [LARGE SCALE GENOMIC DNA]</scope>
    <source>
        <strain evidence="5 6">SLV-132</strain>
    </source>
</reference>
<gene>
    <name evidence="5" type="ORF">C7419_10948</name>
</gene>